<proteinExistence type="predicted"/>
<dbReference type="Gene3D" id="1.10.10.10">
    <property type="entry name" value="Winged helix-like DNA-binding domain superfamily/Winged helix DNA-binding domain"/>
    <property type="match status" value="1"/>
</dbReference>
<dbReference type="Proteomes" id="UP000317430">
    <property type="component" value="Unassembled WGS sequence"/>
</dbReference>
<dbReference type="PROSITE" id="PS50995">
    <property type="entry name" value="HTH_MARR_2"/>
    <property type="match status" value="1"/>
</dbReference>
<evidence type="ECO:0000256" key="3">
    <source>
        <dbReference type="ARBA" id="ARBA00023163"/>
    </source>
</evidence>
<dbReference type="InterPro" id="IPR023187">
    <property type="entry name" value="Tscrpt_reg_MarR-type_CS"/>
</dbReference>
<comment type="caution">
    <text evidence="5">The sequence shown here is derived from an EMBL/GenBank/DDBJ whole genome shotgun (WGS) entry which is preliminary data.</text>
</comment>
<dbReference type="GO" id="GO:0003700">
    <property type="term" value="F:DNA-binding transcription factor activity"/>
    <property type="evidence" value="ECO:0007669"/>
    <property type="project" value="InterPro"/>
</dbReference>
<keyword evidence="3" id="KW-0804">Transcription</keyword>
<protein>
    <submittedName>
        <fullName evidence="5">Winged helix-turn-helix transcriptional regulator</fullName>
    </submittedName>
</protein>
<keyword evidence="1" id="KW-0805">Transcription regulation</keyword>
<dbReference type="InterPro" id="IPR000835">
    <property type="entry name" value="HTH_MarR-typ"/>
</dbReference>
<keyword evidence="6" id="KW-1185">Reference proteome</keyword>
<evidence type="ECO:0000313" key="6">
    <source>
        <dbReference type="Proteomes" id="UP000317430"/>
    </source>
</evidence>
<dbReference type="SUPFAM" id="SSF46785">
    <property type="entry name" value="Winged helix' DNA-binding domain"/>
    <property type="match status" value="1"/>
</dbReference>
<keyword evidence="2" id="KW-0238">DNA-binding</keyword>
<dbReference type="PANTHER" id="PTHR42756:SF1">
    <property type="entry name" value="TRANSCRIPTIONAL REPRESSOR OF EMRAB OPERON"/>
    <property type="match status" value="1"/>
</dbReference>
<evidence type="ECO:0000259" key="4">
    <source>
        <dbReference type="PROSITE" id="PS50995"/>
    </source>
</evidence>
<feature type="domain" description="HTH marR-type" evidence="4">
    <location>
        <begin position="1"/>
        <end position="140"/>
    </location>
</feature>
<organism evidence="5 6">
    <name type="scientific">Streptococcus cuniculipharyngis</name>
    <dbReference type="NCBI Taxonomy" id="1562651"/>
    <lineage>
        <taxon>Bacteria</taxon>
        <taxon>Bacillati</taxon>
        <taxon>Bacillota</taxon>
        <taxon>Bacilli</taxon>
        <taxon>Lactobacillales</taxon>
        <taxon>Streptococcaceae</taxon>
        <taxon>Streptococcus</taxon>
    </lineage>
</organism>
<dbReference type="AlphaFoldDB" id="A0A5C5SBP1"/>
<evidence type="ECO:0000256" key="2">
    <source>
        <dbReference type="ARBA" id="ARBA00023125"/>
    </source>
</evidence>
<dbReference type="InterPro" id="IPR036390">
    <property type="entry name" value="WH_DNA-bd_sf"/>
</dbReference>
<dbReference type="Pfam" id="PF12802">
    <property type="entry name" value="MarR_2"/>
    <property type="match status" value="1"/>
</dbReference>
<dbReference type="OrthoDB" id="384891at2"/>
<dbReference type="SMART" id="SM00347">
    <property type="entry name" value="HTH_MARR"/>
    <property type="match status" value="1"/>
</dbReference>
<dbReference type="GO" id="GO:0003677">
    <property type="term" value="F:DNA binding"/>
    <property type="evidence" value="ECO:0007669"/>
    <property type="project" value="UniProtKB-KW"/>
</dbReference>
<evidence type="ECO:0000313" key="5">
    <source>
        <dbReference type="EMBL" id="TWS96942.1"/>
    </source>
</evidence>
<dbReference type="InterPro" id="IPR036388">
    <property type="entry name" value="WH-like_DNA-bd_sf"/>
</dbReference>
<evidence type="ECO:0000256" key="1">
    <source>
        <dbReference type="ARBA" id="ARBA00023015"/>
    </source>
</evidence>
<accession>A0A5C5SBP1</accession>
<reference evidence="5 6" key="1">
    <citation type="submission" date="2019-08" db="EMBL/GenBank/DDBJ databases">
        <authorList>
            <person name="Lei W."/>
        </authorList>
    </citation>
    <scope>NUCLEOTIDE SEQUENCE [LARGE SCALE GENOMIC DNA]</scope>
    <source>
        <strain evidence="5 6">CCUG 66496</strain>
    </source>
</reference>
<dbReference type="PANTHER" id="PTHR42756">
    <property type="entry name" value="TRANSCRIPTIONAL REGULATOR, MARR"/>
    <property type="match status" value="1"/>
</dbReference>
<dbReference type="EMBL" id="VOHL01000006">
    <property type="protein sequence ID" value="TWS96942.1"/>
    <property type="molecule type" value="Genomic_DNA"/>
</dbReference>
<sequence>MSVKQLHCQLKRLKTDFDLFASQLARTHDVEHLAGPQGQTLGYLYHHQDEEIFVKDIMREIGISKSVASSLMKRMEKNGFIALVASQKDKRYKQVVLTDLGLLKAEKLKTFFQVLHQNLLTGISQEDLAVAMKVMTQIHHNIQERNRNE</sequence>
<name>A0A5C5SBP1_9STRE</name>
<gene>
    <name evidence="5" type="ORF">FRX57_06630</name>
</gene>
<dbReference type="PROSITE" id="PS01117">
    <property type="entry name" value="HTH_MARR_1"/>
    <property type="match status" value="1"/>
</dbReference>